<feature type="region of interest" description="Disordered" evidence="1">
    <location>
        <begin position="29"/>
        <end position="87"/>
    </location>
</feature>
<evidence type="ECO:0000256" key="1">
    <source>
        <dbReference type="SAM" id="MobiDB-lite"/>
    </source>
</evidence>
<accession>W6YWZ3</accession>
<feature type="region of interest" description="Disordered" evidence="1">
    <location>
        <begin position="123"/>
        <end position="167"/>
    </location>
</feature>
<sequence length="186" mass="19120">MNFFLLLTSLVLASSVQARPAVLDTPAAMTPDLTSGALPEDITTSTVDTPEVPNLDTTSSDAGSGLLPDFPFKRRQTSTSSGSVTVGDILSSNSASGAISQRRQTSTSSGSISIGDILSSNSASGSIAQRRQTSTSSGSATVGDILSSNSASGVLPQRRQSPDVDVDTNTPYVVTLRLDFGDLFDA</sequence>
<gene>
    <name evidence="3" type="ORF">COCMIDRAFT_10004</name>
</gene>
<dbReference type="EMBL" id="KI964205">
    <property type="protein sequence ID" value="EUC40044.1"/>
    <property type="molecule type" value="Genomic_DNA"/>
</dbReference>
<dbReference type="HOGENOM" id="CLU_1454142_0_0_1"/>
<evidence type="ECO:0000313" key="3">
    <source>
        <dbReference type="EMBL" id="EUC40044.1"/>
    </source>
</evidence>
<dbReference type="KEGG" id="bor:COCMIDRAFT_10004"/>
<keyword evidence="4" id="KW-1185">Reference proteome</keyword>
<feature type="signal peptide" evidence="2">
    <location>
        <begin position="1"/>
        <end position="18"/>
    </location>
</feature>
<dbReference type="GeneID" id="19117589"/>
<proteinExistence type="predicted"/>
<protein>
    <submittedName>
        <fullName evidence="3">Uncharacterized protein</fullName>
    </submittedName>
</protein>
<evidence type="ECO:0000256" key="2">
    <source>
        <dbReference type="SAM" id="SignalP"/>
    </source>
</evidence>
<feature type="compositionally biased region" description="Low complexity" evidence="1">
    <location>
        <begin position="77"/>
        <end position="87"/>
    </location>
</feature>
<feature type="chain" id="PRO_5004886200" evidence="2">
    <location>
        <begin position="19"/>
        <end position="186"/>
    </location>
</feature>
<dbReference type="AlphaFoldDB" id="W6YWZ3"/>
<organism evidence="3 4">
    <name type="scientific">Bipolaris oryzae ATCC 44560</name>
    <dbReference type="NCBI Taxonomy" id="930090"/>
    <lineage>
        <taxon>Eukaryota</taxon>
        <taxon>Fungi</taxon>
        <taxon>Dikarya</taxon>
        <taxon>Ascomycota</taxon>
        <taxon>Pezizomycotina</taxon>
        <taxon>Dothideomycetes</taxon>
        <taxon>Pleosporomycetidae</taxon>
        <taxon>Pleosporales</taxon>
        <taxon>Pleosporineae</taxon>
        <taxon>Pleosporaceae</taxon>
        <taxon>Bipolaris</taxon>
    </lineage>
</organism>
<reference evidence="3 4" key="1">
    <citation type="journal article" date="2013" name="PLoS Genet.">
        <title>Comparative genome structure, secondary metabolite, and effector coding capacity across Cochliobolus pathogens.</title>
        <authorList>
            <person name="Condon B.J."/>
            <person name="Leng Y."/>
            <person name="Wu D."/>
            <person name="Bushley K.E."/>
            <person name="Ohm R.A."/>
            <person name="Otillar R."/>
            <person name="Martin J."/>
            <person name="Schackwitz W."/>
            <person name="Grimwood J."/>
            <person name="MohdZainudin N."/>
            <person name="Xue C."/>
            <person name="Wang R."/>
            <person name="Manning V.A."/>
            <person name="Dhillon B."/>
            <person name="Tu Z.J."/>
            <person name="Steffenson B.J."/>
            <person name="Salamov A."/>
            <person name="Sun H."/>
            <person name="Lowry S."/>
            <person name="LaButti K."/>
            <person name="Han J."/>
            <person name="Copeland A."/>
            <person name="Lindquist E."/>
            <person name="Barry K."/>
            <person name="Schmutz J."/>
            <person name="Baker S.E."/>
            <person name="Ciuffetti L.M."/>
            <person name="Grigoriev I.V."/>
            <person name="Zhong S."/>
            <person name="Turgeon B.G."/>
        </authorList>
    </citation>
    <scope>NUCLEOTIDE SEQUENCE [LARGE SCALE GENOMIC DNA]</scope>
    <source>
        <strain evidence="3 4">ATCC 44560</strain>
    </source>
</reference>
<dbReference type="RefSeq" id="XP_007693446.1">
    <property type="nucleotide sequence ID" value="XM_007695256.1"/>
</dbReference>
<name>W6YWZ3_COCMI</name>
<dbReference type="Proteomes" id="UP000054032">
    <property type="component" value="Unassembled WGS sequence"/>
</dbReference>
<feature type="compositionally biased region" description="Polar residues" evidence="1">
    <location>
        <begin position="123"/>
        <end position="152"/>
    </location>
</feature>
<keyword evidence="2" id="KW-0732">Signal</keyword>
<evidence type="ECO:0000313" key="4">
    <source>
        <dbReference type="Proteomes" id="UP000054032"/>
    </source>
</evidence>